<comment type="cofactor">
    <cofactor evidence="1">
        <name>Zn(2+)</name>
        <dbReference type="ChEBI" id="CHEBI:29105"/>
    </cofactor>
</comment>
<evidence type="ECO:0000256" key="11">
    <source>
        <dbReference type="RuleBase" id="RU361240"/>
    </source>
</evidence>
<keyword evidence="7 11" id="KW-0378">Hydrolase</keyword>
<keyword evidence="14" id="KW-1185">Reference proteome</keyword>
<dbReference type="Gene3D" id="3.40.630.10">
    <property type="entry name" value="Zn peptidases"/>
    <property type="match status" value="1"/>
</dbReference>
<comment type="similarity">
    <text evidence="10">Belongs to the peptidase M28 family. M28E subfamily.</text>
</comment>
<evidence type="ECO:0000256" key="3">
    <source>
        <dbReference type="ARBA" id="ARBA00022438"/>
    </source>
</evidence>
<dbReference type="GO" id="GO:0008235">
    <property type="term" value="F:metalloexopeptidase activity"/>
    <property type="evidence" value="ECO:0007669"/>
    <property type="project" value="InterPro"/>
</dbReference>
<protein>
    <recommendedName>
        <fullName evidence="11">Peptide hydrolase</fullName>
        <ecNumber evidence="11">3.4.-.-</ecNumber>
    </recommendedName>
</protein>
<dbReference type="SUPFAM" id="SSF53187">
    <property type="entry name" value="Zn-dependent exopeptidases"/>
    <property type="match status" value="1"/>
</dbReference>
<dbReference type="PANTHER" id="PTHR12147">
    <property type="entry name" value="METALLOPEPTIDASE M28 FAMILY MEMBER"/>
    <property type="match status" value="1"/>
</dbReference>
<evidence type="ECO:0000256" key="6">
    <source>
        <dbReference type="ARBA" id="ARBA00022729"/>
    </source>
</evidence>
<dbReference type="PANTHER" id="PTHR12147:SF56">
    <property type="entry name" value="AMINOPEPTIDASE YDR415C-RELATED"/>
    <property type="match status" value="1"/>
</dbReference>
<dbReference type="CDD" id="cd03879">
    <property type="entry name" value="M28_AAP"/>
    <property type="match status" value="1"/>
</dbReference>
<evidence type="ECO:0000313" key="13">
    <source>
        <dbReference type="EMBL" id="CZT17693.1"/>
    </source>
</evidence>
<dbReference type="STRING" id="112498.A0A2D3VB47"/>
<organism evidence="13 14">
    <name type="scientific">Ramularia collo-cygni</name>
    <dbReference type="NCBI Taxonomy" id="112498"/>
    <lineage>
        <taxon>Eukaryota</taxon>
        <taxon>Fungi</taxon>
        <taxon>Dikarya</taxon>
        <taxon>Ascomycota</taxon>
        <taxon>Pezizomycotina</taxon>
        <taxon>Dothideomycetes</taxon>
        <taxon>Dothideomycetidae</taxon>
        <taxon>Mycosphaerellales</taxon>
        <taxon>Mycosphaerellaceae</taxon>
        <taxon>Ramularia</taxon>
    </lineage>
</organism>
<dbReference type="RefSeq" id="XP_023624584.1">
    <property type="nucleotide sequence ID" value="XM_023768816.1"/>
</dbReference>
<keyword evidence="5 11" id="KW-0479">Metal-binding</keyword>
<feature type="signal peptide" evidence="11">
    <location>
        <begin position="1"/>
        <end position="16"/>
    </location>
</feature>
<dbReference type="EMBL" id="FJUY01000004">
    <property type="protein sequence ID" value="CZT17693.1"/>
    <property type="molecule type" value="Genomic_DNA"/>
</dbReference>
<dbReference type="Pfam" id="PF04389">
    <property type="entry name" value="Peptidase_M28"/>
    <property type="match status" value="1"/>
</dbReference>
<accession>A0A2D3VB47</accession>
<keyword evidence="4 11" id="KW-0645">Protease</keyword>
<evidence type="ECO:0000256" key="4">
    <source>
        <dbReference type="ARBA" id="ARBA00022670"/>
    </source>
</evidence>
<dbReference type="OrthoDB" id="2214at2759"/>
<dbReference type="GO" id="GO:0004177">
    <property type="term" value="F:aminopeptidase activity"/>
    <property type="evidence" value="ECO:0007669"/>
    <property type="project" value="UniProtKB-KW"/>
</dbReference>
<sequence length="384" mass="42615">MKLLSTLVASSAVCAAINIPSWSDLAGGQQPFASTEKYLIELSPTEARWVTEEEKWQLLREGRKFFDITDHSPAPELGLPMVAKAVKSVTFPKKISQNETVSKLLGNLDQKNMREHLETFTAFHTRYYKSDYGRQSSEWLLDQVNKTLDGVGSVRHFKHEWGQNSIIATIPGKSNKTIVIGAHQDSINLFFPSFLAAPGADDDGSGTVTILEALRVILQDKDLVKGKAENTLEFHWYSAEEGGLLGSQAIFNSYAREGRDVKAMLQQDMTGYTHGTVEAGEPESVGVITDFVDPGLTDFIKKVVTAYCTIPYIETKCGYACSDHASASKAGYPSAFVIESDFKYSDKKIHTTEDKIEFLDFDHMLQHAKLTLGLAYELAFAKFD</sequence>
<evidence type="ECO:0000313" key="14">
    <source>
        <dbReference type="Proteomes" id="UP000225277"/>
    </source>
</evidence>
<reference evidence="13 14" key="1">
    <citation type="submission" date="2016-03" db="EMBL/GenBank/DDBJ databases">
        <authorList>
            <person name="Ploux O."/>
        </authorList>
    </citation>
    <scope>NUCLEOTIDE SEQUENCE [LARGE SCALE GENOMIC DNA]</scope>
    <source>
        <strain evidence="13 14">URUG2</strain>
    </source>
</reference>
<dbReference type="FunFam" id="3.40.630.10:FF:000042">
    <property type="entry name" value="Peptide hydrolase"/>
    <property type="match status" value="1"/>
</dbReference>
<evidence type="ECO:0000256" key="9">
    <source>
        <dbReference type="ARBA" id="ARBA00023157"/>
    </source>
</evidence>
<keyword evidence="8 11" id="KW-0862">Zinc</keyword>
<dbReference type="EC" id="3.4.-.-" evidence="11"/>
<evidence type="ECO:0000256" key="1">
    <source>
        <dbReference type="ARBA" id="ARBA00001947"/>
    </source>
</evidence>
<comment type="subunit">
    <text evidence="2">Monomer.</text>
</comment>
<feature type="chain" id="PRO_5013432474" description="Peptide hydrolase" evidence="11">
    <location>
        <begin position="17"/>
        <end position="384"/>
    </location>
</feature>
<keyword evidence="9" id="KW-1015">Disulfide bond</keyword>
<name>A0A2D3VB47_9PEZI</name>
<evidence type="ECO:0000256" key="10">
    <source>
        <dbReference type="ARBA" id="ARBA00043962"/>
    </source>
</evidence>
<dbReference type="AlphaFoldDB" id="A0A2D3VB47"/>
<keyword evidence="6 11" id="KW-0732">Signal</keyword>
<evidence type="ECO:0000256" key="8">
    <source>
        <dbReference type="ARBA" id="ARBA00022833"/>
    </source>
</evidence>
<dbReference type="GeneID" id="35598731"/>
<dbReference type="GO" id="GO:0046872">
    <property type="term" value="F:metal ion binding"/>
    <property type="evidence" value="ECO:0007669"/>
    <property type="project" value="UniProtKB-KW"/>
</dbReference>
<keyword evidence="3 13" id="KW-0031">Aminopeptidase</keyword>
<evidence type="ECO:0000256" key="2">
    <source>
        <dbReference type="ARBA" id="ARBA00011245"/>
    </source>
</evidence>
<evidence type="ECO:0000259" key="12">
    <source>
        <dbReference type="Pfam" id="PF04389"/>
    </source>
</evidence>
<dbReference type="InterPro" id="IPR007484">
    <property type="entry name" value="Peptidase_M28"/>
</dbReference>
<proteinExistence type="inferred from homology"/>
<evidence type="ECO:0000256" key="5">
    <source>
        <dbReference type="ARBA" id="ARBA00022723"/>
    </source>
</evidence>
<evidence type="ECO:0000256" key="7">
    <source>
        <dbReference type="ARBA" id="ARBA00022801"/>
    </source>
</evidence>
<feature type="domain" description="Peptidase M28" evidence="12">
    <location>
        <begin position="166"/>
        <end position="372"/>
    </location>
</feature>
<dbReference type="InterPro" id="IPR045175">
    <property type="entry name" value="M28_fam"/>
</dbReference>
<dbReference type="GO" id="GO:0006508">
    <property type="term" value="P:proteolysis"/>
    <property type="evidence" value="ECO:0007669"/>
    <property type="project" value="UniProtKB-KW"/>
</dbReference>
<dbReference type="Proteomes" id="UP000225277">
    <property type="component" value="Unassembled WGS sequence"/>
</dbReference>
<gene>
    <name evidence="13" type="ORF">RCC_03530</name>
</gene>